<evidence type="ECO:0000313" key="2">
    <source>
        <dbReference type="EMBL" id="AXY01163.1"/>
    </source>
</evidence>
<evidence type="ECO:0000313" key="3">
    <source>
        <dbReference type="Proteomes" id="UP000262832"/>
    </source>
</evidence>
<dbReference type="EMBL" id="CP032093">
    <property type="protein sequence ID" value="AXY01163.1"/>
    <property type="molecule type" value="Genomic_DNA"/>
</dbReference>
<dbReference type="PROSITE" id="PS51257">
    <property type="entry name" value="PROKAR_LIPOPROTEIN"/>
    <property type="match status" value="1"/>
</dbReference>
<proteinExistence type="predicted"/>
<accession>A0ABM6YTV0</accession>
<organism evidence="2 3">
    <name type="scientific">Vibrio alfacsensis</name>
    <dbReference type="NCBI Taxonomy" id="1074311"/>
    <lineage>
        <taxon>Bacteria</taxon>
        <taxon>Pseudomonadati</taxon>
        <taxon>Pseudomonadota</taxon>
        <taxon>Gammaproteobacteria</taxon>
        <taxon>Vibrionales</taxon>
        <taxon>Vibrionaceae</taxon>
        <taxon>Vibrio</taxon>
    </lineage>
</organism>
<sequence>MTFTQVKACVITSLFSLLGCVTVQEDQVHQHTDPIALSESRIALGLSYLKNGSMIQAHNNLQQALRYAPHYYRAQLSMAHYYESVGEDTKAEQLYHRAFEQHSQNGDVLNNYGTFLCKKGNYVLADTLFKQAIERPNYYLIPVSYENAAFCALKANDQDKAIVYFSRAIAHDPHRPKSILQLAKLEIDRGNYTDARLRLIRFNQAYGLSKPSLQLMIQLENKAGNDKLKHKYQQKLDNLS</sequence>
<evidence type="ECO:0000256" key="1">
    <source>
        <dbReference type="PROSITE-ProRule" id="PRU00339"/>
    </source>
</evidence>
<dbReference type="Pfam" id="PF14559">
    <property type="entry name" value="TPR_19"/>
    <property type="match status" value="1"/>
</dbReference>
<dbReference type="Gene3D" id="1.25.40.10">
    <property type="entry name" value="Tetratricopeptide repeat domain"/>
    <property type="match status" value="1"/>
</dbReference>
<dbReference type="SUPFAM" id="SSF48452">
    <property type="entry name" value="TPR-like"/>
    <property type="match status" value="1"/>
</dbReference>
<dbReference type="InterPro" id="IPR044624">
    <property type="entry name" value="Mbb1-like"/>
</dbReference>
<dbReference type="SMART" id="SM00028">
    <property type="entry name" value="TPR"/>
    <property type="match status" value="4"/>
</dbReference>
<dbReference type="InterPro" id="IPR011990">
    <property type="entry name" value="TPR-like_helical_dom_sf"/>
</dbReference>
<dbReference type="PANTHER" id="PTHR44917:SF1">
    <property type="entry name" value="PROTEIN HIGH CHLOROPHYLL FLUORESCENT 107"/>
    <property type="match status" value="1"/>
</dbReference>
<feature type="repeat" description="TPR" evidence="1">
    <location>
        <begin position="38"/>
        <end position="71"/>
    </location>
</feature>
<dbReference type="RefSeq" id="WP_128810992.1">
    <property type="nucleotide sequence ID" value="NZ_CP032093.1"/>
</dbReference>
<keyword evidence="3" id="KW-1185">Reference proteome</keyword>
<reference evidence="2 3" key="1">
    <citation type="submission" date="2018-08" db="EMBL/GenBank/DDBJ databases">
        <title>Genomic taxonomy of the Vibrionaceae family.</title>
        <authorList>
            <person name="Gomez-Gil B."/>
            <person name="Tanaka M."/>
            <person name="Sawabe T."/>
            <person name="Enciso-Ibarra K."/>
        </authorList>
    </citation>
    <scope>NUCLEOTIDE SEQUENCE [LARGE SCALE GENOMIC DNA]</scope>
    <source>
        <strain evidence="2 3">CAIM 1831</strain>
    </source>
</reference>
<dbReference type="Proteomes" id="UP000262832">
    <property type="component" value="Chromosome I"/>
</dbReference>
<protein>
    <submittedName>
        <fullName evidence="2">Type IV pilus biogenesis/stability protein PilW</fullName>
    </submittedName>
</protein>
<dbReference type="PROSITE" id="PS50005">
    <property type="entry name" value="TPR"/>
    <property type="match status" value="2"/>
</dbReference>
<dbReference type="PANTHER" id="PTHR44917">
    <property type="entry name" value="PROTEIN HIGH CHLOROPHYLL FLUORESCENT 107"/>
    <property type="match status" value="1"/>
</dbReference>
<dbReference type="NCBIfam" id="TIGR02521">
    <property type="entry name" value="type_IV_pilW"/>
    <property type="match status" value="1"/>
</dbReference>
<name>A0ABM6YTV0_9VIBR</name>
<gene>
    <name evidence="2" type="primary">pilW</name>
    <name evidence="2" type="ORF">D1115_08015</name>
</gene>
<dbReference type="Pfam" id="PF13432">
    <property type="entry name" value="TPR_16"/>
    <property type="match status" value="1"/>
</dbReference>
<dbReference type="InterPro" id="IPR013360">
    <property type="entry name" value="Pilus_4_PilW"/>
</dbReference>
<feature type="repeat" description="TPR" evidence="1">
    <location>
        <begin position="142"/>
        <end position="175"/>
    </location>
</feature>
<dbReference type="InterPro" id="IPR019734">
    <property type="entry name" value="TPR_rpt"/>
</dbReference>
<keyword evidence="1" id="KW-0802">TPR repeat</keyword>